<reference evidence="2 3" key="1">
    <citation type="submission" date="2014-03" db="EMBL/GenBank/DDBJ databases">
        <title>Draft genome of the hookworm Oesophagostomum dentatum.</title>
        <authorList>
            <person name="Mitreva M."/>
        </authorList>
    </citation>
    <scope>NUCLEOTIDE SEQUENCE [LARGE SCALE GENOMIC DNA]</scope>
    <source>
        <strain evidence="2 3">OD-Hann</strain>
    </source>
</reference>
<keyword evidence="1" id="KW-0472">Membrane</keyword>
<keyword evidence="3" id="KW-1185">Reference proteome</keyword>
<organism evidence="2 3">
    <name type="scientific">Oesophagostomum dentatum</name>
    <name type="common">Nodular worm</name>
    <dbReference type="NCBI Taxonomy" id="61180"/>
    <lineage>
        <taxon>Eukaryota</taxon>
        <taxon>Metazoa</taxon>
        <taxon>Ecdysozoa</taxon>
        <taxon>Nematoda</taxon>
        <taxon>Chromadorea</taxon>
        <taxon>Rhabditida</taxon>
        <taxon>Rhabditina</taxon>
        <taxon>Rhabditomorpha</taxon>
        <taxon>Strongyloidea</taxon>
        <taxon>Strongylidae</taxon>
        <taxon>Oesophagostomum</taxon>
    </lineage>
</organism>
<proteinExistence type="predicted"/>
<dbReference type="Proteomes" id="UP000053660">
    <property type="component" value="Unassembled WGS sequence"/>
</dbReference>
<feature type="transmembrane region" description="Helical" evidence="1">
    <location>
        <begin position="102"/>
        <end position="123"/>
    </location>
</feature>
<dbReference type="AlphaFoldDB" id="A0A0B1TSD6"/>
<protein>
    <submittedName>
        <fullName evidence="2">Uncharacterized protein</fullName>
    </submittedName>
</protein>
<gene>
    <name evidence="2" type="ORF">OESDEN_01275</name>
</gene>
<sequence>LQNEFNNLNHTTFGVLAIARLPIHSREPETLLVPGKPLLNSNHYAVHVTQGCPYFRTVQNLERCTVLSEAEYQRIHATTVRPTNGTVKVPHRVIVRNNLVEIIALVVFLCLVSVSVLGTFFYCHGRKATMGRFETVPKEAAAIPK</sequence>
<keyword evidence="1" id="KW-1133">Transmembrane helix</keyword>
<evidence type="ECO:0000256" key="1">
    <source>
        <dbReference type="SAM" id="Phobius"/>
    </source>
</evidence>
<dbReference type="EMBL" id="KN549278">
    <property type="protein sequence ID" value="KHJ98747.1"/>
    <property type="molecule type" value="Genomic_DNA"/>
</dbReference>
<evidence type="ECO:0000313" key="3">
    <source>
        <dbReference type="Proteomes" id="UP000053660"/>
    </source>
</evidence>
<keyword evidence="1" id="KW-0812">Transmembrane</keyword>
<accession>A0A0B1TSD6</accession>
<dbReference type="OrthoDB" id="10265800at2759"/>
<feature type="non-terminal residue" evidence="2">
    <location>
        <position position="1"/>
    </location>
</feature>
<evidence type="ECO:0000313" key="2">
    <source>
        <dbReference type="EMBL" id="KHJ98747.1"/>
    </source>
</evidence>
<name>A0A0B1TSD6_OESDE</name>